<comment type="caution">
    <text evidence="1">The sequence shown here is derived from an EMBL/GenBank/DDBJ whole genome shotgun (WGS) entry which is preliminary data.</text>
</comment>
<name>A0ABQ3B3K4_9GAMM</name>
<evidence type="ECO:0000313" key="1">
    <source>
        <dbReference type="EMBL" id="GGY77360.1"/>
    </source>
</evidence>
<accession>A0ABQ3B3K4</accession>
<gene>
    <name evidence="1" type="ORF">GCM10011613_22370</name>
</gene>
<keyword evidence="2" id="KW-1185">Reference proteome</keyword>
<evidence type="ECO:0000313" key="2">
    <source>
        <dbReference type="Proteomes" id="UP000619761"/>
    </source>
</evidence>
<reference evidence="2" key="1">
    <citation type="journal article" date="2019" name="Int. J. Syst. Evol. Microbiol.">
        <title>The Global Catalogue of Microorganisms (GCM) 10K type strain sequencing project: providing services to taxonomists for standard genome sequencing and annotation.</title>
        <authorList>
            <consortium name="The Broad Institute Genomics Platform"/>
            <consortium name="The Broad Institute Genome Sequencing Center for Infectious Disease"/>
            <person name="Wu L."/>
            <person name="Ma J."/>
        </authorList>
    </citation>
    <scope>NUCLEOTIDE SEQUENCE [LARGE SCALE GENOMIC DNA]</scope>
    <source>
        <strain evidence="2">KCTC 32239</strain>
    </source>
</reference>
<dbReference type="RefSeq" id="WP_189418636.1">
    <property type="nucleotide sequence ID" value="NZ_BMYZ01000002.1"/>
</dbReference>
<protein>
    <submittedName>
        <fullName evidence="1">Uncharacterized protein</fullName>
    </submittedName>
</protein>
<dbReference type="Proteomes" id="UP000619761">
    <property type="component" value="Unassembled WGS sequence"/>
</dbReference>
<proteinExistence type="predicted"/>
<organism evidence="1 2">
    <name type="scientific">Cellvibrio zantedeschiae</name>
    <dbReference type="NCBI Taxonomy" id="1237077"/>
    <lineage>
        <taxon>Bacteria</taxon>
        <taxon>Pseudomonadati</taxon>
        <taxon>Pseudomonadota</taxon>
        <taxon>Gammaproteobacteria</taxon>
        <taxon>Cellvibrionales</taxon>
        <taxon>Cellvibrionaceae</taxon>
        <taxon>Cellvibrio</taxon>
    </lineage>
</organism>
<sequence length="266" mass="30269">MKINHRVTLSVDERIANAFFKIGLVLNVGFTTFDIDEQDERWPAVSVLIESFKGVDIVASSFEKEELNSAHYLEMIPDWHHGYPEPSDDASYKDKTYDMSNCCQLCNTGYVQNNPFRMRKNPGWGQRSILQLNWIFGDYFVQPDVWHSVFSPFGINRIEVVSNKTLNALTDILQLEISNRVAVRMTEENKYEVCLKCGAKKYLPHSRGFFPPVDLETDTPIFKTEQWFGSGGSAWQAVIVSAALYRAIVDSGIRGVRFKPLANAVV</sequence>
<dbReference type="EMBL" id="BMYZ01000002">
    <property type="protein sequence ID" value="GGY77360.1"/>
    <property type="molecule type" value="Genomic_DNA"/>
</dbReference>